<dbReference type="EMBL" id="MU277193">
    <property type="protein sequence ID" value="KAI0066166.1"/>
    <property type="molecule type" value="Genomic_DNA"/>
</dbReference>
<comment type="caution">
    <text evidence="1">The sequence shown here is derived from an EMBL/GenBank/DDBJ whole genome shotgun (WGS) entry which is preliminary data.</text>
</comment>
<reference evidence="1" key="2">
    <citation type="journal article" date="2022" name="New Phytol.">
        <title>Evolutionary transition to the ectomycorrhizal habit in the genomes of a hyperdiverse lineage of mushroom-forming fungi.</title>
        <authorList>
            <person name="Looney B."/>
            <person name="Miyauchi S."/>
            <person name="Morin E."/>
            <person name="Drula E."/>
            <person name="Courty P.E."/>
            <person name="Kohler A."/>
            <person name="Kuo A."/>
            <person name="LaButti K."/>
            <person name="Pangilinan J."/>
            <person name="Lipzen A."/>
            <person name="Riley R."/>
            <person name="Andreopoulos W."/>
            <person name="He G."/>
            <person name="Johnson J."/>
            <person name="Nolan M."/>
            <person name="Tritt A."/>
            <person name="Barry K.W."/>
            <person name="Grigoriev I.V."/>
            <person name="Nagy L.G."/>
            <person name="Hibbett D."/>
            <person name="Henrissat B."/>
            <person name="Matheny P.B."/>
            <person name="Labbe J."/>
            <person name="Martin F.M."/>
        </authorList>
    </citation>
    <scope>NUCLEOTIDE SEQUENCE</scope>
    <source>
        <strain evidence="1">HHB10654</strain>
    </source>
</reference>
<organism evidence="1 2">
    <name type="scientific">Artomyces pyxidatus</name>
    <dbReference type="NCBI Taxonomy" id="48021"/>
    <lineage>
        <taxon>Eukaryota</taxon>
        <taxon>Fungi</taxon>
        <taxon>Dikarya</taxon>
        <taxon>Basidiomycota</taxon>
        <taxon>Agaricomycotina</taxon>
        <taxon>Agaricomycetes</taxon>
        <taxon>Russulales</taxon>
        <taxon>Auriscalpiaceae</taxon>
        <taxon>Artomyces</taxon>
    </lineage>
</organism>
<name>A0ACB8TCX4_9AGAM</name>
<protein>
    <submittedName>
        <fullName evidence="1">Nonaspanin TM9SF</fullName>
    </submittedName>
</protein>
<evidence type="ECO:0000313" key="1">
    <source>
        <dbReference type="EMBL" id="KAI0066166.1"/>
    </source>
</evidence>
<dbReference type="Proteomes" id="UP000814140">
    <property type="component" value="Unassembled WGS sequence"/>
</dbReference>
<evidence type="ECO:0000313" key="2">
    <source>
        <dbReference type="Proteomes" id="UP000814140"/>
    </source>
</evidence>
<reference evidence="1" key="1">
    <citation type="submission" date="2021-03" db="EMBL/GenBank/DDBJ databases">
        <authorList>
            <consortium name="DOE Joint Genome Institute"/>
            <person name="Ahrendt S."/>
            <person name="Looney B.P."/>
            <person name="Miyauchi S."/>
            <person name="Morin E."/>
            <person name="Drula E."/>
            <person name="Courty P.E."/>
            <person name="Chicoki N."/>
            <person name="Fauchery L."/>
            <person name="Kohler A."/>
            <person name="Kuo A."/>
            <person name="Labutti K."/>
            <person name="Pangilinan J."/>
            <person name="Lipzen A."/>
            <person name="Riley R."/>
            <person name="Andreopoulos W."/>
            <person name="He G."/>
            <person name="Johnson J."/>
            <person name="Barry K.W."/>
            <person name="Grigoriev I.V."/>
            <person name="Nagy L."/>
            <person name="Hibbett D."/>
            <person name="Henrissat B."/>
            <person name="Matheny P.B."/>
            <person name="Labbe J."/>
            <person name="Martin F."/>
        </authorList>
    </citation>
    <scope>NUCLEOTIDE SEQUENCE</scope>
    <source>
        <strain evidence="1">HHB10654</strain>
    </source>
</reference>
<proteinExistence type="predicted"/>
<keyword evidence="2" id="KW-1185">Reference proteome</keyword>
<accession>A0ACB8TCX4</accession>
<gene>
    <name evidence="1" type="ORF">BV25DRAFT_1821054</name>
</gene>
<sequence>MHSSTRLLTGGVLLSTLLTVNAFYLPGAAPHDYKDGEKVDLYVNALTPMLSGNEHAKLKSLINYDYYDPSFHFCTPEGGPQKQPESLGSILFGDRIFNSPYDIRMLEQNGTCRALCTVTVPPEDAKVINDRIREDYALNWLIDGLPAAEMKLDTKSGDTFFDMGFNLGNDDPPHEEQPLLNNHYDIVLRYHSPKPGNHRVVGVLVWPYSRGGGQDGSFDCESTVEPYRLREDGPNRVRYTYRVMWNESSTPWATRWDNYLHIFDPRIHWFSLINSIVIVVFLCVMVSMILYRSVSRDISRYNAIDLSEDVQEDWGWKLVHGEVFRTPQNPMILSVLVGNGAQLCSMVGVTLVFALLGFLSPSNRGSLATVMMICWTFFGGIGGYVSSRVYASMGGNERRKNAFLTATILPTLIFAIVFLLNLFLITAHSSGAVPFGTMLLIVLLWFGISAPLSAIGAYFGNRHGGISHPVRVNPIPRQIPPPPKYLRPWAATLLSGILPFGAAFVELYFVLSSLFASRAYYAFGFLALTAGVVALTTATVTILFSYFLLCAEEYRWHWRAFLTGGGSAFWLLAYGLFYWISRLSLDSFSSVVLYLGYLFLLVILDFLVTGTIGFLATYWAVRKLYGSIRID</sequence>